<sequence>MGLHIFCWQHCDEAIWKGPLAQAMSTRFPVKSWRTAGADDSGGVHFSVRRRTRVALRVNACITLHELAPSEIFQPQFRKRQPTAVPLSLGNPESPQAGAVPIKVPAVILWPLLSVNLASLGNVTCFISIVL</sequence>
<gene>
    <name evidence="1" type="ORF">EVAR_102523_1</name>
</gene>
<reference evidence="1 2" key="1">
    <citation type="journal article" date="2019" name="Commun. Biol.">
        <title>The bagworm genome reveals a unique fibroin gene that provides high tensile strength.</title>
        <authorList>
            <person name="Kono N."/>
            <person name="Nakamura H."/>
            <person name="Ohtoshi R."/>
            <person name="Tomita M."/>
            <person name="Numata K."/>
            <person name="Arakawa K."/>
        </authorList>
    </citation>
    <scope>NUCLEOTIDE SEQUENCE [LARGE SCALE GENOMIC DNA]</scope>
</reference>
<protein>
    <submittedName>
        <fullName evidence="1">Uncharacterized protein</fullName>
    </submittedName>
</protein>
<evidence type="ECO:0000313" key="2">
    <source>
        <dbReference type="Proteomes" id="UP000299102"/>
    </source>
</evidence>
<proteinExistence type="predicted"/>
<dbReference type="EMBL" id="BGZK01004480">
    <property type="protein sequence ID" value="GBP09244.1"/>
    <property type="molecule type" value="Genomic_DNA"/>
</dbReference>
<dbReference type="Proteomes" id="UP000299102">
    <property type="component" value="Unassembled WGS sequence"/>
</dbReference>
<accession>A0A4C1T549</accession>
<dbReference type="AlphaFoldDB" id="A0A4C1T549"/>
<keyword evidence="2" id="KW-1185">Reference proteome</keyword>
<organism evidence="1 2">
    <name type="scientific">Eumeta variegata</name>
    <name type="common">Bagworm moth</name>
    <name type="synonym">Eumeta japonica</name>
    <dbReference type="NCBI Taxonomy" id="151549"/>
    <lineage>
        <taxon>Eukaryota</taxon>
        <taxon>Metazoa</taxon>
        <taxon>Ecdysozoa</taxon>
        <taxon>Arthropoda</taxon>
        <taxon>Hexapoda</taxon>
        <taxon>Insecta</taxon>
        <taxon>Pterygota</taxon>
        <taxon>Neoptera</taxon>
        <taxon>Endopterygota</taxon>
        <taxon>Lepidoptera</taxon>
        <taxon>Glossata</taxon>
        <taxon>Ditrysia</taxon>
        <taxon>Tineoidea</taxon>
        <taxon>Psychidae</taxon>
        <taxon>Oiketicinae</taxon>
        <taxon>Eumeta</taxon>
    </lineage>
</organism>
<name>A0A4C1T549_EUMVA</name>
<evidence type="ECO:0000313" key="1">
    <source>
        <dbReference type="EMBL" id="GBP09244.1"/>
    </source>
</evidence>
<comment type="caution">
    <text evidence="1">The sequence shown here is derived from an EMBL/GenBank/DDBJ whole genome shotgun (WGS) entry which is preliminary data.</text>
</comment>